<dbReference type="PROSITE" id="PS51186">
    <property type="entry name" value="GNAT"/>
    <property type="match status" value="1"/>
</dbReference>
<dbReference type="PANTHER" id="PTHR43420">
    <property type="entry name" value="ACETYLTRANSFERASE"/>
    <property type="match status" value="1"/>
</dbReference>
<keyword evidence="3 6" id="KW-0808">Transferase</keyword>
<dbReference type="AlphaFoldDB" id="A0A6A8MCG4"/>
<comment type="caution">
    <text evidence="6">The sequence shown here is derived from an EMBL/GenBank/DDBJ whole genome shotgun (WGS) entry which is preliminary data.</text>
</comment>
<proteinExistence type="inferred from homology"/>
<dbReference type="Pfam" id="PF00583">
    <property type="entry name" value="Acetyltransf_1"/>
    <property type="match status" value="1"/>
</dbReference>
<dbReference type="InterPro" id="IPR000182">
    <property type="entry name" value="GNAT_dom"/>
</dbReference>
<evidence type="ECO:0000256" key="3">
    <source>
        <dbReference type="ARBA" id="ARBA00022679"/>
    </source>
</evidence>
<name>A0A6A8MCG4_9LACO</name>
<evidence type="ECO:0000256" key="1">
    <source>
        <dbReference type="ARBA" id="ARBA00005395"/>
    </source>
</evidence>
<accession>A0A6A8MCG4</accession>
<dbReference type="OrthoDB" id="9794566at2"/>
<evidence type="ECO:0000256" key="4">
    <source>
        <dbReference type="ARBA" id="ARBA00023315"/>
    </source>
</evidence>
<dbReference type="CDD" id="cd04301">
    <property type="entry name" value="NAT_SF"/>
    <property type="match status" value="1"/>
</dbReference>
<dbReference type="InterPro" id="IPR050680">
    <property type="entry name" value="YpeA/RimI_acetyltransf"/>
</dbReference>
<feature type="domain" description="N-acetyltransferase" evidence="5">
    <location>
        <begin position="49"/>
        <end position="200"/>
    </location>
</feature>
<keyword evidence="4" id="KW-0012">Acyltransferase</keyword>
<evidence type="ECO:0000313" key="6">
    <source>
        <dbReference type="EMBL" id="MST86926.1"/>
    </source>
</evidence>
<organism evidence="6 7">
    <name type="scientific">Lactobacillus porci</name>
    <dbReference type="NCBI Taxonomy" id="2012477"/>
    <lineage>
        <taxon>Bacteria</taxon>
        <taxon>Bacillati</taxon>
        <taxon>Bacillota</taxon>
        <taxon>Bacilli</taxon>
        <taxon>Lactobacillales</taxon>
        <taxon>Lactobacillaceae</taxon>
        <taxon>Lactobacillus</taxon>
    </lineage>
</organism>
<evidence type="ECO:0000259" key="5">
    <source>
        <dbReference type="PROSITE" id="PS51186"/>
    </source>
</evidence>
<dbReference type="InterPro" id="IPR006464">
    <property type="entry name" value="AcTrfase_RimI/Ard1"/>
</dbReference>
<reference evidence="6 7" key="1">
    <citation type="submission" date="2019-08" db="EMBL/GenBank/DDBJ databases">
        <title>In-depth cultivation of the pig gut microbiome towards novel bacterial diversity and tailored functional studies.</title>
        <authorList>
            <person name="Wylensek D."/>
            <person name="Hitch T.C.A."/>
            <person name="Clavel T."/>
        </authorList>
    </citation>
    <scope>NUCLEOTIDE SEQUENCE [LARGE SCALE GENOMIC DNA]</scope>
    <source>
        <strain evidence="6 7">Bifido-178-WT-2B</strain>
    </source>
</reference>
<dbReference type="GO" id="GO:0008080">
    <property type="term" value="F:N-acetyltransferase activity"/>
    <property type="evidence" value="ECO:0007669"/>
    <property type="project" value="InterPro"/>
</dbReference>
<dbReference type="Proteomes" id="UP000438120">
    <property type="component" value="Unassembled WGS sequence"/>
</dbReference>
<sequence>MTGTRRPAKLSRLTANTSKKYRQLIQMGLFMSHVAPFKPRQVIIRGQAYQIRQAEANRRQISQLLYLEAEDYDGATPWDGEAFKRELTKPNCLYLACYAGDQLAAAIGMRFGYVQAHITFVAVAPARQGQGVAGCLLRLMIDLAKAAGYKRLTLEVAVDNQRAIAVYRHLGFEENFKREGYYTHPDGSTMDALEMIMYLGRKKQ</sequence>
<dbReference type="SUPFAM" id="SSF55729">
    <property type="entry name" value="Acyl-CoA N-acyltransferases (Nat)"/>
    <property type="match status" value="1"/>
</dbReference>
<dbReference type="PANTHER" id="PTHR43420:SF47">
    <property type="entry name" value="N-ACETYLTRANSFERASE DOMAIN-CONTAINING PROTEIN"/>
    <property type="match status" value="1"/>
</dbReference>
<dbReference type="Gene3D" id="3.40.630.30">
    <property type="match status" value="1"/>
</dbReference>
<keyword evidence="2" id="KW-0963">Cytoplasm</keyword>
<dbReference type="EMBL" id="VUMX01000009">
    <property type="protein sequence ID" value="MST86926.1"/>
    <property type="molecule type" value="Genomic_DNA"/>
</dbReference>
<protein>
    <submittedName>
        <fullName evidence="6">Ribosomal-protein-alanine N-acetyltransferase</fullName>
    </submittedName>
</protein>
<evidence type="ECO:0000313" key="7">
    <source>
        <dbReference type="Proteomes" id="UP000438120"/>
    </source>
</evidence>
<comment type="similarity">
    <text evidence="1">Belongs to the acetyltransferase family. RimI subfamily.</text>
</comment>
<evidence type="ECO:0000256" key="2">
    <source>
        <dbReference type="ARBA" id="ARBA00022490"/>
    </source>
</evidence>
<keyword evidence="7" id="KW-1185">Reference proteome</keyword>
<gene>
    <name evidence="6" type="primary">rimI</name>
    <name evidence="6" type="ORF">FYJ62_04570</name>
</gene>
<dbReference type="NCBIfam" id="TIGR01575">
    <property type="entry name" value="rimI"/>
    <property type="match status" value="1"/>
</dbReference>
<dbReference type="InterPro" id="IPR016181">
    <property type="entry name" value="Acyl_CoA_acyltransferase"/>
</dbReference>